<dbReference type="PROSITE" id="PS00107">
    <property type="entry name" value="PROTEIN_KINASE_ATP"/>
    <property type="match status" value="1"/>
</dbReference>
<keyword evidence="5 12" id="KW-0418">Kinase</keyword>
<dbReference type="SUPFAM" id="SSF56112">
    <property type="entry name" value="Protein kinase-like (PK-like)"/>
    <property type="match status" value="1"/>
</dbReference>
<dbReference type="InterPro" id="IPR017441">
    <property type="entry name" value="Protein_kinase_ATP_BS"/>
</dbReference>
<keyword evidence="13" id="KW-1185">Reference proteome</keyword>
<feature type="binding site" evidence="9">
    <location>
        <position position="255"/>
    </location>
    <ligand>
        <name>ATP</name>
        <dbReference type="ChEBI" id="CHEBI:30616"/>
    </ligand>
</feature>
<feature type="compositionally biased region" description="Polar residues" evidence="10">
    <location>
        <begin position="1"/>
        <end position="13"/>
    </location>
</feature>
<evidence type="ECO:0000256" key="10">
    <source>
        <dbReference type="SAM" id="MobiDB-lite"/>
    </source>
</evidence>
<dbReference type="Proteomes" id="UP000198287">
    <property type="component" value="Unassembled WGS sequence"/>
</dbReference>
<dbReference type="CDD" id="cd14136">
    <property type="entry name" value="STKc_SRPK"/>
    <property type="match status" value="1"/>
</dbReference>
<dbReference type="GO" id="GO:0005737">
    <property type="term" value="C:cytoplasm"/>
    <property type="evidence" value="ECO:0007669"/>
    <property type="project" value="TreeGrafter"/>
</dbReference>
<organism evidence="12 13">
    <name type="scientific">Folsomia candida</name>
    <name type="common">Springtail</name>
    <dbReference type="NCBI Taxonomy" id="158441"/>
    <lineage>
        <taxon>Eukaryota</taxon>
        <taxon>Metazoa</taxon>
        <taxon>Ecdysozoa</taxon>
        <taxon>Arthropoda</taxon>
        <taxon>Hexapoda</taxon>
        <taxon>Collembola</taxon>
        <taxon>Entomobryomorpha</taxon>
        <taxon>Isotomoidea</taxon>
        <taxon>Isotomidae</taxon>
        <taxon>Proisotominae</taxon>
        <taxon>Folsomia</taxon>
    </lineage>
</organism>
<keyword evidence="6 9" id="KW-0067">ATP-binding</keyword>
<dbReference type="OMA" id="NHKGPNG"/>
<feature type="compositionally biased region" description="Low complexity" evidence="10">
    <location>
        <begin position="89"/>
        <end position="105"/>
    </location>
</feature>
<feature type="compositionally biased region" description="Acidic residues" evidence="10">
    <location>
        <begin position="184"/>
        <end position="199"/>
    </location>
</feature>
<evidence type="ECO:0000256" key="2">
    <source>
        <dbReference type="ARBA" id="ARBA00022527"/>
    </source>
</evidence>
<dbReference type="AlphaFoldDB" id="A0A226DZZ2"/>
<dbReference type="EC" id="2.7.11.1" evidence="1"/>
<dbReference type="PROSITE" id="PS50011">
    <property type="entry name" value="PROTEIN_KINASE_DOM"/>
    <property type="match status" value="1"/>
</dbReference>
<proteinExistence type="predicted"/>
<evidence type="ECO:0000256" key="1">
    <source>
        <dbReference type="ARBA" id="ARBA00012513"/>
    </source>
</evidence>
<dbReference type="Gene3D" id="3.30.200.20">
    <property type="entry name" value="Phosphorylase Kinase, domain 1"/>
    <property type="match status" value="1"/>
</dbReference>
<keyword evidence="3" id="KW-0808">Transferase</keyword>
<evidence type="ECO:0000256" key="8">
    <source>
        <dbReference type="ARBA" id="ARBA00048679"/>
    </source>
</evidence>
<feature type="compositionally biased region" description="Polar residues" evidence="10">
    <location>
        <begin position="422"/>
        <end position="438"/>
    </location>
</feature>
<dbReference type="FunFam" id="1.10.510.10:FF:000275">
    <property type="entry name" value="SRSF protein kinase 2 isoform X3"/>
    <property type="match status" value="1"/>
</dbReference>
<feature type="domain" description="Protein kinase" evidence="11">
    <location>
        <begin position="221"/>
        <end position="645"/>
    </location>
</feature>
<name>A0A226DZZ2_FOLCA</name>
<comment type="caution">
    <text evidence="12">The sequence shown here is derived from an EMBL/GenBank/DDBJ whole genome shotgun (WGS) entry which is preliminary data.</text>
</comment>
<feature type="compositionally biased region" description="Basic residues" evidence="10">
    <location>
        <begin position="403"/>
        <end position="413"/>
    </location>
</feature>
<dbReference type="OrthoDB" id="2649at2759"/>
<feature type="compositionally biased region" description="Polar residues" evidence="10">
    <location>
        <begin position="140"/>
        <end position="156"/>
    </location>
</feature>
<evidence type="ECO:0000313" key="13">
    <source>
        <dbReference type="Proteomes" id="UP000198287"/>
    </source>
</evidence>
<comment type="catalytic activity">
    <reaction evidence="8">
        <text>L-seryl-[protein] + ATP = O-phospho-L-seryl-[protein] + ADP + H(+)</text>
        <dbReference type="Rhea" id="RHEA:17989"/>
        <dbReference type="Rhea" id="RHEA-COMP:9863"/>
        <dbReference type="Rhea" id="RHEA-COMP:11604"/>
        <dbReference type="ChEBI" id="CHEBI:15378"/>
        <dbReference type="ChEBI" id="CHEBI:29999"/>
        <dbReference type="ChEBI" id="CHEBI:30616"/>
        <dbReference type="ChEBI" id="CHEBI:83421"/>
        <dbReference type="ChEBI" id="CHEBI:456216"/>
        <dbReference type="EC" id="2.7.11.1"/>
    </reaction>
</comment>
<feature type="compositionally biased region" description="Acidic residues" evidence="10">
    <location>
        <begin position="162"/>
        <end position="177"/>
    </location>
</feature>
<evidence type="ECO:0000256" key="9">
    <source>
        <dbReference type="PROSITE-ProRule" id="PRU10141"/>
    </source>
</evidence>
<evidence type="ECO:0000256" key="3">
    <source>
        <dbReference type="ARBA" id="ARBA00022679"/>
    </source>
</evidence>
<dbReference type="PANTHER" id="PTHR47634:SF9">
    <property type="entry name" value="PROTEIN KINASE DOMAIN-CONTAINING PROTEIN-RELATED"/>
    <property type="match status" value="1"/>
</dbReference>
<evidence type="ECO:0000313" key="12">
    <source>
        <dbReference type="EMBL" id="OXA51042.1"/>
    </source>
</evidence>
<dbReference type="GO" id="GO:0050684">
    <property type="term" value="P:regulation of mRNA processing"/>
    <property type="evidence" value="ECO:0007669"/>
    <property type="project" value="TreeGrafter"/>
</dbReference>
<feature type="region of interest" description="Disordered" evidence="10">
    <location>
        <begin position="389"/>
        <end position="473"/>
    </location>
</feature>
<feature type="compositionally biased region" description="Low complexity" evidence="10">
    <location>
        <begin position="451"/>
        <end position="462"/>
    </location>
</feature>
<reference evidence="12 13" key="1">
    <citation type="submission" date="2015-12" db="EMBL/GenBank/DDBJ databases">
        <title>The genome of Folsomia candida.</title>
        <authorList>
            <person name="Faddeeva A."/>
            <person name="Derks M.F."/>
            <person name="Anvar Y."/>
            <person name="Smit S."/>
            <person name="Van Straalen N."/>
            <person name="Roelofs D."/>
        </authorList>
    </citation>
    <scope>NUCLEOTIDE SEQUENCE [LARGE SCALE GENOMIC DNA]</scope>
    <source>
        <strain evidence="12 13">VU population</strain>
        <tissue evidence="12">Whole body</tissue>
    </source>
</reference>
<dbReference type="EMBL" id="LNIX01000008">
    <property type="protein sequence ID" value="OXA51042.1"/>
    <property type="molecule type" value="Genomic_DNA"/>
</dbReference>
<dbReference type="InterPro" id="IPR051334">
    <property type="entry name" value="SRPK"/>
</dbReference>
<dbReference type="GO" id="GO:0005634">
    <property type="term" value="C:nucleus"/>
    <property type="evidence" value="ECO:0007669"/>
    <property type="project" value="TreeGrafter"/>
</dbReference>
<evidence type="ECO:0000256" key="6">
    <source>
        <dbReference type="ARBA" id="ARBA00022840"/>
    </source>
</evidence>
<dbReference type="Pfam" id="PF00069">
    <property type="entry name" value="Pkinase"/>
    <property type="match status" value="2"/>
</dbReference>
<dbReference type="PANTHER" id="PTHR47634">
    <property type="entry name" value="PROTEIN KINASE DOMAIN-CONTAINING PROTEIN-RELATED"/>
    <property type="match status" value="1"/>
</dbReference>
<dbReference type="GO" id="GO:0004674">
    <property type="term" value="F:protein serine/threonine kinase activity"/>
    <property type="evidence" value="ECO:0007669"/>
    <property type="project" value="UniProtKB-KW"/>
</dbReference>
<comment type="catalytic activity">
    <reaction evidence="7">
        <text>L-threonyl-[protein] + ATP = O-phospho-L-threonyl-[protein] + ADP + H(+)</text>
        <dbReference type="Rhea" id="RHEA:46608"/>
        <dbReference type="Rhea" id="RHEA-COMP:11060"/>
        <dbReference type="Rhea" id="RHEA-COMP:11605"/>
        <dbReference type="ChEBI" id="CHEBI:15378"/>
        <dbReference type="ChEBI" id="CHEBI:30013"/>
        <dbReference type="ChEBI" id="CHEBI:30616"/>
        <dbReference type="ChEBI" id="CHEBI:61977"/>
        <dbReference type="ChEBI" id="CHEBI:456216"/>
        <dbReference type="EC" id="2.7.11.1"/>
    </reaction>
</comment>
<dbReference type="SMART" id="SM00220">
    <property type="entry name" value="S_TKc"/>
    <property type="match status" value="1"/>
</dbReference>
<dbReference type="InterPro" id="IPR011009">
    <property type="entry name" value="Kinase-like_dom_sf"/>
</dbReference>
<feature type="compositionally biased region" description="Basic residues" evidence="10">
    <location>
        <begin position="31"/>
        <end position="42"/>
    </location>
</feature>
<protein>
    <recommendedName>
        <fullName evidence="1">non-specific serine/threonine protein kinase</fullName>
        <ecNumber evidence="1">2.7.11.1</ecNumber>
    </recommendedName>
</protein>
<gene>
    <name evidence="12" type="ORF">Fcan01_13977</name>
</gene>
<sequence>MALISITKSQTNFGEGDSEEDNNMPPNRGVLAKRAKQVKKKAGLPIKKAPPPPKIGRKKVGVLVRSAGGRLYYPNSGRQLSSESEYENSESSTCSSSGSSTSVSSATDREEDQESDSSNTEMESVEQGKGQENRIDNSDDNSITNTYNDDLNNNKVATKETEGDDDGEEVEISETEEHEASVTSEEEEEIEEEVEEQESPGDYRKGGYHVVKIGDVYNKRYQVIRKLGWGHFSTVWLCSDSVAKAKGLSEYVALKVVKSEDTYTESAEDEIKLLRKINQADPADPNRDKIVQLLDDFKVMEAVGPNLLKLITTSNYKGIPIMNVRSIIRQILEGADYLHTKSLIIHTDLKPENILVQGDQEDLKHLHDEARYWEKHGLSYSPDSLCNLPPDFNTHPTKPLSKNMKKKLKKKAKKQNEESMSGKETTNSEELPTSSTSGEGAGGDNPNAMDPASSEGESASEAPPIPPSLSKPNPAKEVCDFVVKIADFGNACPTSHHYTDDIQTRQYRSVEVILGNKYNTSADIWSIACIAFELATGDFLFEPHACKNLSYSRDEDHLALMQELLGLIPKKMALSGKYSKDFFDSKGKMKNVKNYKPWKLENILIEKYFWDDQSAKEFASFIEPMLKFDVNKRATAKQCLNHPWIKATNDIIYWNKIEEEDEEEVDGGDDDGEQ</sequence>
<dbReference type="InterPro" id="IPR000719">
    <property type="entry name" value="Prot_kinase_dom"/>
</dbReference>
<dbReference type="Gene3D" id="1.10.510.10">
    <property type="entry name" value="Transferase(Phosphotransferase) domain 1"/>
    <property type="match status" value="1"/>
</dbReference>
<evidence type="ECO:0000259" key="11">
    <source>
        <dbReference type="PROSITE" id="PS50011"/>
    </source>
</evidence>
<dbReference type="STRING" id="158441.A0A226DZZ2"/>
<dbReference type="GO" id="GO:0005524">
    <property type="term" value="F:ATP binding"/>
    <property type="evidence" value="ECO:0007669"/>
    <property type="project" value="UniProtKB-UniRule"/>
</dbReference>
<evidence type="ECO:0000256" key="4">
    <source>
        <dbReference type="ARBA" id="ARBA00022741"/>
    </source>
</evidence>
<feature type="region of interest" description="Disordered" evidence="10">
    <location>
        <begin position="1"/>
        <end position="203"/>
    </location>
</feature>
<evidence type="ECO:0000256" key="7">
    <source>
        <dbReference type="ARBA" id="ARBA00047899"/>
    </source>
</evidence>
<dbReference type="InterPro" id="IPR008271">
    <property type="entry name" value="Ser/Thr_kinase_AS"/>
</dbReference>
<dbReference type="PROSITE" id="PS00108">
    <property type="entry name" value="PROTEIN_KINASE_ST"/>
    <property type="match status" value="1"/>
</dbReference>
<keyword evidence="2" id="KW-0723">Serine/threonine-protein kinase</keyword>
<evidence type="ECO:0000256" key="5">
    <source>
        <dbReference type="ARBA" id="ARBA00022777"/>
    </source>
</evidence>
<accession>A0A226DZZ2</accession>
<dbReference type="GO" id="GO:0000245">
    <property type="term" value="P:spliceosomal complex assembly"/>
    <property type="evidence" value="ECO:0007669"/>
    <property type="project" value="TreeGrafter"/>
</dbReference>
<keyword evidence="4 9" id="KW-0547">Nucleotide-binding</keyword>